<dbReference type="AlphaFoldDB" id="A0A8J3JV49"/>
<evidence type="ECO:0000256" key="8">
    <source>
        <dbReference type="ARBA" id="ARBA00023136"/>
    </source>
</evidence>
<organism evidence="11 12">
    <name type="scientific">Catellatospora chokoriensis</name>
    <dbReference type="NCBI Taxonomy" id="310353"/>
    <lineage>
        <taxon>Bacteria</taxon>
        <taxon>Bacillati</taxon>
        <taxon>Actinomycetota</taxon>
        <taxon>Actinomycetes</taxon>
        <taxon>Micromonosporales</taxon>
        <taxon>Micromonosporaceae</taxon>
        <taxon>Catellatospora</taxon>
    </lineage>
</organism>
<sequence length="299" mass="32501">MAEAVVTEPYSAPAPAQLAARHGLRVAGERPALTDYVRRLWAYRHFILAFANAKNVATLTTARLGQLWHVLTPLTNAAVYYLIFGLILDTSRGIENFPAYLCAGIFIFGYTTQVVTGGTGAISGNLGMIRALQFPRASLPLSVTITQLQQLLAAMLVLMGIVLITGEPLTLNWLTLIPLLLLQSVFNAGLAMLVARAGSKITDLKQIMPFLLRTWLYGSGVFFNLAAATDGLPKWASTLLHLNPMSVFIELGREALLVNTPAPGISVLNMWLVALVWAVVVGIGGFVYFWRGEKEYGRG</sequence>
<gene>
    <name evidence="11" type="ORF">Cch02nite_25280</name>
</gene>
<dbReference type="Pfam" id="PF01061">
    <property type="entry name" value="ABC2_membrane"/>
    <property type="match status" value="1"/>
</dbReference>
<evidence type="ECO:0000256" key="5">
    <source>
        <dbReference type="ARBA" id="ARBA00022519"/>
    </source>
</evidence>
<feature type="transmembrane region" description="Helical" evidence="9">
    <location>
        <begin position="143"/>
        <end position="164"/>
    </location>
</feature>
<feature type="transmembrane region" description="Helical" evidence="9">
    <location>
        <begin position="100"/>
        <end position="122"/>
    </location>
</feature>
<feature type="transmembrane region" description="Helical" evidence="9">
    <location>
        <begin position="67"/>
        <end position="88"/>
    </location>
</feature>
<dbReference type="GO" id="GO:0015920">
    <property type="term" value="P:lipopolysaccharide transport"/>
    <property type="evidence" value="ECO:0007669"/>
    <property type="project" value="TreeGrafter"/>
</dbReference>
<evidence type="ECO:0000313" key="12">
    <source>
        <dbReference type="Proteomes" id="UP000619293"/>
    </source>
</evidence>
<keyword evidence="3 9" id="KW-0813">Transport</keyword>
<accession>A0A8J3JV49</accession>
<dbReference type="InterPro" id="IPR047817">
    <property type="entry name" value="ABC2_TM_bact-type"/>
</dbReference>
<comment type="caution">
    <text evidence="11">The sequence shown here is derived from an EMBL/GenBank/DDBJ whole genome shotgun (WGS) entry which is preliminary data.</text>
</comment>
<keyword evidence="4 9" id="KW-1003">Cell membrane</keyword>
<evidence type="ECO:0000256" key="3">
    <source>
        <dbReference type="ARBA" id="ARBA00022448"/>
    </source>
</evidence>
<dbReference type="GO" id="GO:0140359">
    <property type="term" value="F:ABC-type transporter activity"/>
    <property type="evidence" value="ECO:0007669"/>
    <property type="project" value="InterPro"/>
</dbReference>
<feature type="transmembrane region" description="Helical" evidence="9">
    <location>
        <begin position="210"/>
        <end position="229"/>
    </location>
</feature>
<comment type="subcellular location">
    <subcellularLocation>
        <location evidence="1">Cell inner membrane</location>
        <topology evidence="1">Multi-pass membrane protein</topology>
    </subcellularLocation>
    <subcellularLocation>
        <location evidence="9">Cell membrane</location>
        <topology evidence="9">Multi-pass membrane protein</topology>
    </subcellularLocation>
</comment>
<proteinExistence type="inferred from homology"/>
<evidence type="ECO:0000256" key="4">
    <source>
        <dbReference type="ARBA" id="ARBA00022475"/>
    </source>
</evidence>
<dbReference type="GO" id="GO:0005886">
    <property type="term" value="C:plasma membrane"/>
    <property type="evidence" value="ECO:0007669"/>
    <property type="project" value="UniProtKB-SubCell"/>
</dbReference>
<reference evidence="11 12" key="1">
    <citation type="submission" date="2021-01" db="EMBL/GenBank/DDBJ databases">
        <title>Whole genome shotgun sequence of Catellatospora chokoriensis NBRC 107358.</title>
        <authorList>
            <person name="Komaki H."/>
            <person name="Tamura T."/>
        </authorList>
    </citation>
    <scope>NUCLEOTIDE SEQUENCE [LARGE SCALE GENOMIC DNA]</scope>
    <source>
        <strain evidence="11 12">NBRC 107358</strain>
    </source>
</reference>
<evidence type="ECO:0000256" key="9">
    <source>
        <dbReference type="RuleBase" id="RU361157"/>
    </source>
</evidence>
<keyword evidence="7 9" id="KW-1133">Transmembrane helix</keyword>
<evidence type="ECO:0000256" key="6">
    <source>
        <dbReference type="ARBA" id="ARBA00022692"/>
    </source>
</evidence>
<comment type="similarity">
    <text evidence="2 9">Belongs to the ABC-2 integral membrane protein family.</text>
</comment>
<dbReference type="PANTHER" id="PTHR30413:SF8">
    <property type="entry name" value="TRANSPORT PERMEASE PROTEIN"/>
    <property type="match status" value="1"/>
</dbReference>
<dbReference type="PANTHER" id="PTHR30413">
    <property type="entry name" value="INNER MEMBRANE TRANSPORT PERMEASE"/>
    <property type="match status" value="1"/>
</dbReference>
<feature type="domain" description="ABC transmembrane type-2" evidence="10">
    <location>
        <begin position="64"/>
        <end position="292"/>
    </location>
</feature>
<dbReference type="Proteomes" id="UP000619293">
    <property type="component" value="Unassembled WGS sequence"/>
</dbReference>
<dbReference type="RefSeq" id="WP_191840199.1">
    <property type="nucleotide sequence ID" value="NZ_BAAALB010000002.1"/>
</dbReference>
<evidence type="ECO:0000256" key="7">
    <source>
        <dbReference type="ARBA" id="ARBA00022989"/>
    </source>
</evidence>
<name>A0A8J3JV49_9ACTN</name>
<dbReference type="EMBL" id="BONG01000012">
    <property type="protein sequence ID" value="GIF89084.1"/>
    <property type="molecule type" value="Genomic_DNA"/>
</dbReference>
<protein>
    <recommendedName>
        <fullName evidence="9">Transport permease protein</fullName>
    </recommendedName>
</protein>
<dbReference type="InterPro" id="IPR013525">
    <property type="entry name" value="ABC2_TM"/>
</dbReference>
<dbReference type="PROSITE" id="PS51012">
    <property type="entry name" value="ABC_TM2"/>
    <property type="match status" value="1"/>
</dbReference>
<keyword evidence="8 9" id="KW-0472">Membrane</keyword>
<feature type="transmembrane region" description="Helical" evidence="9">
    <location>
        <begin position="176"/>
        <end position="198"/>
    </location>
</feature>
<feature type="transmembrane region" description="Helical" evidence="9">
    <location>
        <begin position="270"/>
        <end position="290"/>
    </location>
</feature>
<evidence type="ECO:0000259" key="10">
    <source>
        <dbReference type="PROSITE" id="PS51012"/>
    </source>
</evidence>
<keyword evidence="5" id="KW-0997">Cell inner membrane</keyword>
<evidence type="ECO:0000313" key="11">
    <source>
        <dbReference type="EMBL" id="GIF89084.1"/>
    </source>
</evidence>
<evidence type="ECO:0000256" key="1">
    <source>
        <dbReference type="ARBA" id="ARBA00004429"/>
    </source>
</evidence>
<keyword evidence="12" id="KW-1185">Reference proteome</keyword>
<evidence type="ECO:0000256" key="2">
    <source>
        <dbReference type="ARBA" id="ARBA00007783"/>
    </source>
</evidence>
<keyword evidence="6 9" id="KW-0812">Transmembrane</keyword>